<evidence type="ECO:0000313" key="1">
    <source>
        <dbReference type="EMBL" id="KAA6353202.1"/>
    </source>
</evidence>
<reference evidence="1 2" key="1">
    <citation type="submission" date="2019-03" db="EMBL/GenBank/DDBJ databases">
        <title>Single cell metagenomics reveals metabolic interactions within the superorganism composed of flagellate Streblomastix strix and complex community of Bacteroidetes bacteria on its surface.</title>
        <authorList>
            <person name="Treitli S.C."/>
            <person name="Kolisko M."/>
            <person name="Husnik F."/>
            <person name="Keeling P."/>
            <person name="Hampl V."/>
        </authorList>
    </citation>
    <scope>NUCLEOTIDE SEQUENCE [LARGE SCALE GENOMIC DNA]</scope>
    <source>
        <strain evidence="1">ST1C</strain>
    </source>
</reference>
<dbReference type="AlphaFoldDB" id="A0A5J4T5C6"/>
<dbReference type="EMBL" id="SNRW01038566">
    <property type="protein sequence ID" value="KAA6353202.1"/>
    <property type="molecule type" value="Genomic_DNA"/>
</dbReference>
<name>A0A5J4T5C6_9EUKA</name>
<accession>A0A5J4T5C6</accession>
<organism evidence="1 2">
    <name type="scientific">Streblomastix strix</name>
    <dbReference type="NCBI Taxonomy" id="222440"/>
    <lineage>
        <taxon>Eukaryota</taxon>
        <taxon>Metamonada</taxon>
        <taxon>Preaxostyla</taxon>
        <taxon>Oxymonadida</taxon>
        <taxon>Streblomastigidae</taxon>
        <taxon>Streblomastix</taxon>
    </lineage>
</organism>
<gene>
    <name evidence="1" type="ORF">EZS28_051270</name>
</gene>
<protein>
    <submittedName>
        <fullName evidence="1">Uncharacterized protein</fullName>
    </submittedName>
</protein>
<comment type="caution">
    <text evidence="1">The sequence shown here is derived from an EMBL/GenBank/DDBJ whole genome shotgun (WGS) entry which is preliminary data.</text>
</comment>
<sequence>MAAGIFNKLKKLISVVGKGV</sequence>
<dbReference type="Proteomes" id="UP000324800">
    <property type="component" value="Unassembled WGS sequence"/>
</dbReference>
<evidence type="ECO:0000313" key="2">
    <source>
        <dbReference type="Proteomes" id="UP000324800"/>
    </source>
</evidence>
<feature type="non-terminal residue" evidence="1">
    <location>
        <position position="20"/>
    </location>
</feature>
<proteinExistence type="predicted"/>